<dbReference type="SUPFAM" id="SSF88802">
    <property type="entry name" value="Pre-PUA domain"/>
    <property type="match status" value="1"/>
</dbReference>
<gene>
    <name evidence="2" type="ORF">S01H4_08664</name>
</gene>
<feature type="domain" description="tRNA-guanine transglycosylase patch-forming" evidence="1">
    <location>
        <begin position="3"/>
        <end position="49"/>
    </location>
</feature>
<name>X1AEP0_9ZZZZ</name>
<evidence type="ECO:0000313" key="2">
    <source>
        <dbReference type="EMBL" id="GAG71173.1"/>
    </source>
</evidence>
<dbReference type="EMBL" id="BART01003007">
    <property type="protein sequence ID" value="GAG71173.1"/>
    <property type="molecule type" value="Genomic_DNA"/>
</dbReference>
<sequence>ILIERSRATNKIRYIFHKNNLILTLRPNNGFFTLSLYSASMIINNISTPKLRVIVLNEISCILN</sequence>
<dbReference type="Pfam" id="PF14810">
    <property type="entry name" value="TGT_C2"/>
    <property type="match status" value="1"/>
</dbReference>
<accession>X1AEP0</accession>
<dbReference type="Gene3D" id="3.10.450.90">
    <property type="entry name" value="ArcTGT, C2 domain"/>
    <property type="match status" value="1"/>
</dbReference>
<proteinExistence type="predicted"/>
<evidence type="ECO:0000259" key="1">
    <source>
        <dbReference type="Pfam" id="PF14810"/>
    </source>
</evidence>
<dbReference type="AlphaFoldDB" id="X1AEP0"/>
<reference evidence="2" key="1">
    <citation type="journal article" date="2014" name="Front. Microbiol.">
        <title>High frequency of phylogenetically diverse reductive dehalogenase-homologous genes in deep subseafloor sedimentary metagenomes.</title>
        <authorList>
            <person name="Kawai M."/>
            <person name="Futagami T."/>
            <person name="Toyoda A."/>
            <person name="Takaki Y."/>
            <person name="Nishi S."/>
            <person name="Hori S."/>
            <person name="Arai W."/>
            <person name="Tsubouchi T."/>
            <person name="Morono Y."/>
            <person name="Uchiyama I."/>
            <person name="Ito T."/>
            <person name="Fujiyama A."/>
            <person name="Inagaki F."/>
            <person name="Takami H."/>
        </authorList>
    </citation>
    <scope>NUCLEOTIDE SEQUENCE</scope>
    <source>
        <strain evidence="2">Expedition CK06-06</strain>
    </source>
</reference>
<feature type="non-terminal residue" evidence="2">
    <location>
        <position position="1"/>
    </location>
</feature>
<organism evidence="2">
    <name type="scientific">marine sediment metagenome</name>
    <dbReference type="NCBI Taxonomy" id="412755"/>
    <lineage>
        <taxon>unclassified sequences</taxon>
        <taxon>metagenomes</taxon>
        <taxon>ecological metagenomes</taxon>
    </lineage>
</organism>
<protein>
    <recommendedName>
        <fullName evidence="1">tRNA-guanine transglycosylase patch-forming domain-containing protein</fullName>
    </recommendedName>
</protein>
<dbReference type="InterPro" id="IPR029402">
    <property type="entry name" value="TGT_C2"/>
</dbReference>
<dbReference type="InterPro" id="IPR038250">
    <property type="entry name" value="TGT_C2_sf"/>
</dbReference>
<comment type="caution">
    <text evidence="2">The sequence shown here is derived from an EMBL/GenBank/DDBJ whole genome shotgun (WGS) entry which is preliminary data.</text>
</comment>